<dbReference type="Proteomes" id="UP000257055">
    <property type="component" value="Unassembled WGS sequence"/>
</dbReference>
<keyword evidence="1" id="KW-1133">Transmembrane helix</keyword>
<sequence length="78" mass="8684">MKKATISLGQIIVFLILSVVIPVIGMIFSILLIKDLKETEEFGWARALAIVILVLQLLSLILMLIGWLTFYLATPELA</sequence>
<dbReference type="EMBL" id="LARY01000002">
    <property type="protein sequence ID" value="RDX01164.1"/>
    <property type="molecule type" value="Genomic_DNA"/>
</dbReference>
<comment type="caution">
    <text evidence="2">The sequence shown here is derived from an EMBL/GenBank/DDBJ whole genome shotgun (WGS) entry which is preliminary data.</text>
</comment>
<feature type="transmembrane region" description="Helical" evidence="1">
    <location>
        <begin position="12"/>
        <end position="33"/>
    </location>
</feature>
<keyword evidence="1" id="KW-0812">Transmembrane</keyword>
<accession>A0A3D8TRD1</accession>
<evidence type="ECO:0000256" key="1">
    <source>
        <dbReference type="SAM" id="Phobius"/>
    </source>
</evidence>
<gene>
    <name evidence="2" type="ORF">UR08_09465</name>
</gene>
<keyword evidence="3" id="KW-1185">Reference proteome</keyword>
<organism evidence="2 3">
    <name type="scientific">Listeria kieliensis</name>
    <dbReference type="NCBI Taxonomy" id="1621700"/>
    <lineage>
        <taxon>Bacteria</taxon>
        <taxon>Bacillati</taxon>
        <taxon>Bacillota</taxon>
        <taxon>Bacilli</taxon>
        <taxon>Bacillales</taxon>
        <taxon>Listeriaceae</taxon>
        <taxon>Listeria</taxon>
    </lineage>
</organism>
<evidence type="ECO:0000313" key="3">
    <source>
        <dbReference type="Proteomes" id="UP000257055"/>
    </source>
</evidence>
<proteinExistence type="predicted"/>
<feature type="transmembrane region" description="Helical" evidence="1">
    <location>
        <begin position="45"/>
        <end position="73"/>
    </location>
</feature>
<dbReference type="RefSeq" id="WP_115753413.1">
    <property type="nucleotide sequence ID" value="NZ_LARY01000002.1"/>
</dbReference>
<reference evidence="3" key="1">
    <citation type="submission" date="2015-04" db="EMBL/GenBank/DDBJ databases">
        <authorList>
            <person name="Schardt J."/>
            <person name="Mueller-Herbst S."/>
            <person name="Scherer S."/>
            <person name="Huptas C."/>
        </authorList>
    </citation>
    <scope>NUCLEOTIDE SEQUENCE [LARGE SCALE GENOMIC DNA]</scope>
    <source>
        <strain evidence="3">Kiel-L1</strain>
    </source>
</reference>
<dbReference type="AlphaFoldDB" id="A0A3D8TRD1"/>
<protein>
    <recommendedName>
        <fullName evidence="4">DUF4190 domain-containing protein</fullName>
    </recommendedName>
</protein>
<keyword evidence="1" id="KW-0472">Membrane</keyword>
<evidence type="ECO:0008006" key="4">
    <source>
        <dbReference type="Google" id="ProtNLM"/>
    </source>
</evidence>
<evidence type="ECO:0000313" key="2">
    <source>
        <dbReference type="EMBL" id="RDX01164.1"/>
    </source>
</evidence>
<name>A0A3D8TRD1_9LIST</name>